<sequence>MPEECIDILDGKKSSSAVSALIRKKRKREKAGTKEDVSEV</sequence>
<evidence type="ECO:0000313" key="1">
    <source>
        <dbReference type="EMBL" id="OLF91296.1"/>
    </source>
</evidence>
<reference evidence="1 2" key="1">
    <citation type="journal article" date="2016" name="Front. Microbiol.">
        <title>High-Level Heat Resistance of Spores of Bacillus amyloliquefaciens and Bacillus licheniformis Results from the Presence of a spoVA Operon in a Tn1546 Transposon.</title>
        <authorList>
            <person name="Berendsen E.M."/>
            <person name="Koning R.A."/>
            <person name="Boekhorst J."/>
            <person name="de Jong A."/>
            <person name="Kuipers O.P."/>
            <person name="Wells-Bennik M.H."/>
        </authorList>
    </citation>
    <scope>NUCLEOTIDE SEQUENCE [LARGE SCALE GENOMIC DNA]</scope>
    <source>
        <strain evidence="1 2">B4121</strain>
    </source>
</reference>
<accession>A0A7Z0WX34</accession>
<evidence type="ECO:0000313" key="2">
    <source>
        <dbReference type="Proteomes" id="UP000185604"/>
    </source>
</evidence>
<protein>
    <submittedName>
        <fullName evidence="1">Uncharacterized protein</fullName>
    </submittedName>
</protein>
<organism evidence="1 2">
    <name type="scientific">Bacillus paralicheniformis</name>
    <dbReference type="NCBI Taxonomy" id="1648923"/>
    <lineage>
        <taxon>Bacteria</taxon>
        <taxon>Bacillati</taxon>
        <taxon>Bacillota</taxon>
        <taxon>Bacilli</taxon>
        <taxon>Bacillales</taxon>
        <taxon>Bacillaceae</taxon>
        <taxon>Bacillus</taxon>
    </lineage>
</organism>
<proteinExistence type="predicted"/>
<name>A0A7Z0WX34_9BACI</name>
<dbReference type="AlphaFoldDB" id="A0A7Z0WX34"/>
<gene>
    <name evidence="1" type="ORF">B4121_2774</name>
</gene>
<comment type="caution">
    <text evidence="1">The sequence shown here is derived from an EMBL/GenBank/DDBJ whole genome shotgun (WGS) entry which is preliminary data.</text>
</comment>
<dbReference type="EMBL" id="LKPO01000019">
    <property type="protein sequence ID" value="OLF91296.1"/>
    <property type="molecule type" value="Genomic_DNA"/>
</dbReference>
<dbReference type="Proteomes" id="UP000185604">
    <property type="component" value="Unassembled WGS sequence"/>
</dbReference>